<keyword evidence="2" id="KW-0808">Transferase</keyword>
<organism evidence="4">
    <name type="scientific">viral metagenome</name>
    <dbReference type="NCBI Taxonomy" id="1070528"/>
    <lineage>
        <taxon>unclassified sequences</taxon>
        <taxon>metagenomes</taxon>
        <taxon>organismal metagenomes</taxon>
    </lineage>
</organism>
<proteinExistence type="predicted"/>
<dbReference type="Pfam" id="PF13649">
    <property type="entry name" value="Methyltransf_25"/>
    <property type="match status" value="1"/>
</dbReference>
<dbReference type="GO" id="GO:0008168">
    <property type="term" value="F:methyltransferase activity"/>
    <property type="evidence" value="ECO:0007669"/>
    <property type="project" value="UniProtKB-KW"/>
</dbReference>
<evidence type="ECO:0000256" key="2">
    <source>
        <dbReference type="ARBA" id="ARBA00022679"/>
    </source>
</evidence>
<dbReference type="Gene3D" id="3.40.50.150">
    <property type="entry name" value="Vaccinia Virus protein VP39"/>
    <property type="match status" value="1"/>
</dbReference>
<dbReference type="InterPro" id="IPR029063">
    <property type="entry name" value="SAM-dependent_MTases_sf"/>
</dbReference>
<evidence type="ECO:0000256" key="1">
    <source>
        <dbReference type="ARBA" id="ARBA00022603"/>
    </source>
</evidence>
<protein>
    <recommendedName>
        <fullName evidence="3">Methyltransferase domain-containing protein</fullName>
    </recommendedName>
</protein>
<sequence length="329" mass="37270">MGLKSILKNIYKGFVKSSKIQKTFYCLVILFIITMVARDADVKEGFSSVTDKEDDGTIGITEKKFTLVEGPAIYDTFYANIYDELVFSKLKDDFEIGEIINTTRPTEESRILDIGSGTGHHVSNFTANGFKAIGVDSSPAMINKAKETYPDLEFKQGDVLNSMLFSSNAFTHITCLYFTVYYIKNKRLFFENCIHWLRPGGYLAIHLVDRDNFDPILPAGDPFGIVSPQKYAKKRITSTVVKFKGFDYNSNFEIDTEKDGTDTVNATLQETFKNKKDGKVRKNEHKFYMATQTAILAIAKSVGFILTAKIDMLKCQYTNQYIYVLQKPT</sequence>
<dbReference type="AlphaFoldDB" id="A0A6C0HFW1"/>
<dbReference type="CDD" id="cd02440">
    <property type="entry name" value="AdoMet_MTases"/>
    <property type="match status" value="1"/>
</dbReference>
<dbReference type="GO" id="GO:0032259">
    <property type="term" value="P:methylation"/>
    <property type="evidence" value="ECO:0007669"/>
    <property type="project" value="UniProtKB-KW"/>
</dbReference>
<evidence type="ECO:0000313" key="4">
    <source>
        <dbReference type="EMBL" id="QHT79389.1"/>
    </source>
</evidence>
<accession>A0A6C0HFW1</accession>
<keyword evidence="1" id="KW-0489">Methyltransferase</keyword>
<dbReference type="InterPro" id="IPR041698">
    <property type="entry name" value="Methyltransf_25"/>
</dbReference>
<name>A0A6C0HFW1_9ZZZZ</name>
<dbReference type="PANTHER" id="PTHR43861:SF1">
    <property type="entry name" value="TRANS-ACONITATE 2-METHYLTRANSFERASE"/>
    <property type="match status" value="1"/>
</dbReference>
<dbReference type="EMBL" id="MN739949">
    <property type="protein sequence ID" value="QHT79389.1"/>
    <property type="molecule type" value="Genomic_DNA"/>
</dbReference>
<evidence type="ECO:0000259" key="3">
    <source>
        <dbReference type="Pfam" id="PF13649"/>
    </source>
</evidence>
<feature type="domain" description="Methyltransferase" evidence="3">
    <location>
        <begin position="111"/>
        <end position="201"/>
    </location>
</feature>
<dbReference type="PANTHER" id="PTHR43861">
    <property type="entry name" value="TRANS-ACONITATE 2-METHYLTRANSFERASE-RELATED"/>
    <property type="match status" value="1"/>
</dbReference>
<reference evidence="4" key="1">
    <citation type="journal article" date="2020" name="Nature">
        <title>Giant virus diversity and host interactions through global metagenomics.</title>
        <authorList>
            <person name="Schulz F."/>
            <person name="Roux S."/>
            <person name="Paez-Espino D."/>
            <person name="Jungbluth S."/>
            <person name="Walsh D.A."/>
            <person name="Denef V.J."/>
            <person name="McMahon K.D."/>
            <person name="Konstantinidis K.T."/>
            <person name="Eloe-Fadrosh E.A."/>
            <person name="Kyrpides N.C."/>
            <person name="Woyke T."/>
        </authorList>
    </citation>
    <scope>NUCLEOTIDE SEQUENCE</scope>
    <source>
        <strain evidence="4">GVMAG-M-3300023184-101</strain>
    </source>
</reference>
<dbReference type="SUPFAM" id="SSF53335">
    <property type="entry name" value="S-adenosyl-L-methionine-dependent methyltransferases"/>
    <property type="match status" value="1"/>
</dbReference>